<proteinExistence type="predicted"/>
<comment type="caution">
    <text evidence="1">The sequence shown here is derived from an EMBL/GenBank/DDBJ whole genome shotgun (WGS) entry which is preliminary data.</text>
</comment>
<organism evidence="1 2">
    <name type="scientific">Paractinoplanes hotanensis</name>
    <dbReference type="NCBI Taxonomy" id="2906497"/>
    <lineage>
        <taxon>Bacteria</taxon>
        <taxon>Bacillati</taxon>
        <taxon>Actinomycetota</taxon>
        <taxon>Actinomycetes</taxon>
        <taxon>Micromonosporales</taxon>
        <taxon>Micromonosporaceae</taxon>
        <taxon>Paractinoplanes</taxon>
    </lineage>
</organism>
<name>A0ABT0Y766_9ACTN</name>
<accession>A0ABT0Y766</accession>
<protein>
    <submittedName>
        <fullName evidence="1">Uncharacterized protein</fullName>
    </submittedName>
</protein>
<sequence length="74" mass="7632">MTVSANLDKLLDKKFEDLDLHALPDAPVDALAGVSKADADALDKAFGIKTIGDLGRSPQIRAAVAIASLADASK</sequence>
<gene>
    <name evidence="1" type="ORF">LXN57_30330</name>
</gene>
<keyword evidence="2" id="KW-1185">Reference proteome</keyword>
<dbReference type="EMBL" id="JAMQOL010000044">
    <property type="protein sequence ID" value="MCM4081876.1"/>
    <property type="molecule type" value="Genomic_DNA"/>
</dbReference>
<evidence type="ECO:0000313" key="1">
    <source>
        <dbReference type="EMBL" id="MCM4081876.1"/>
    </source>
</evidence>
<dbReference type="Proteomes" id="UP001523216">
    <property type="component" value="Unassembled WGS sequence"/>
</dbReference>
<reference evidence="1 2" key="1">
    <citation type="submission" date="2022-06" db="EMBL/GenBank/DDBJ databases">
        <title>Actinoplanes abujensis sp. nov., isolated from Nigerian arid soil.</title>
        <authorList>
            <person name="Ding P."/>
        </authorList>
    </citation>
    <scope>NUCLEOTIDE SEQUENCE [LARGE SCALE GENOMIC DNA]</scope>
    <source>
        <strain evidence="2">TRM88002</strain>
    </source>
</reference>
<dbReference type="RefSeq" id="WP_251801618.1">
    <property type="nucleotide sequence ID" value="NZ_JAMQOL010000044.1"/>
</dbReference>
<evidence type="ECO:0000313" key="2">
    <source>
        <dbReference type="Proteomes" id="UP001523216"/>
    </source>
</evidence>